<dbReference type="PROSITE" id="PS51318">
    <property type="entry name" value="TAT"/>
    <property type="match status" value="1"/>
</dbReference>
<keyword evidence="3" id="KW-1185">Reference proteome</keyword>
<evidence type="ECO:0000313" key="3">
    <source>
        <dbReference type="Proteomes" id="UP000732399"/>
    </source>
</evidence>
<dbReference type="Pfam" id="PF13668">
    <property type="entry name" value="Ferritin_2"/>
    <property type="match status" value="1"/>
</dbReference>
<feature type="region of interest" description="Disordered" evidence="1">
    <location>
        <begin position="49"/>
        <end position="72"/>
    </location>
</feature>
<dbReference type="InterPro" id="IPR052965">
    <property type="entry name" value="Pigment-catalase-like"/>
</dbReference>
<dbReference type="PANTHER" id="PTHR31694:SF26">
    <property type="entry name" value="OS05G0151100 PROTEIN"/>
    <property type="match status" value="1"/>
</dbReference>
<dbReference type="InterPro" id="IPR006311">
    <property type="entry name" value="TAT_signal"/>
</dbReference>
<feature type="compositionally biased region" description="Acidic residues" evidence="1">
    <location>
        <begin position="51"/>
        <end position="60"/>
    </location>
</feature>
<name>A0ABX1CMG7_9SPHN</name>
<organism evidence="2 3">
    <name type="scientific">Sphingomonas corticis</name>
    <dbReference type="NCBI Taxonomy" id="2722791"/>
    <lineage>
        <taxon>Bacteria</taxon>
        <taxon>Pseudomonadati</taxon>
        <taxon>Pseudomonadota</taxon>
        <taxon>Alphaproteobacteria</taxon>
        <taxon>Sphingomonadales</taxon>
        <taxon>Sphingomonadaceae</taxon>
        <taxon>Sphingomonas</taxon>
    </lineage>
</organism>
<comment type="caution">
    <text evidence="2">The sequence shown here is derived from an EMBL/GenBank/DDBJ whole genome shotgun (WGS) entry which is preliminary data.</text>
</comment>
<protein>
    <submittedName>
        <fullName evidence="2">Ferritin-like domain-containing protein</fullName>
    </submittedName>
</protein>
<sequence>MTDPTSRSGETEFLALIEGAERQRVARRRFIRLCGGAAAMTGGLSLLSACGDDDGDEEDPVPSPTPNPTTGVSEVDVLNFALQLEYLEGAYYAYAVSGRGIDAPLLGGSGTQGEVVTGSGAGAARAVDFTDPILREYAREIAADEVYHIRYLRDALGSARVAQPTINLSGSASVTVNGATVPGAFTAAARAAGIVGPNDVFDPFASDENFLMGSYLLTDVGVTAYRGSARLIANKSFLDATAGILATECYHDAVIRSELWRRGLTVPDIYARVARVSDARDALDGAGETDQDVGDATTANIVPTDGGGLVLGRTAPQVLNVVFQNRAAVTRGGFFPAGVNGAIVTSAGNT</sequence>
<evidence type="ECO:0000313" key="2">
    <source>
        <dbReference type="EMBL" id="NJR78624.1"/>
    </source>
</evidence>
<gene>
    <name evidence="2" type="ORF">HBH26_08500</name>
</gene>
<evidence type="ECO:0000256" key="1">
    <source>
        <dbReference type="SAM" id="MobiDB-lite"/>
    </source>
</evidence>
<accession>A0ABX1CMG7</accession>
<dbReference type="RefSeq" id="WP_168134155.1">
    <property type="nucleotide sequence ID" value="NZ_JAAVJH010000004.1"/>
</dbReference>
<proteinExistence type="predicted"/>
<dbReference type="PANTHER" id="PTHR31694">
    <property type="entry name" value="DESICCATION-LIKE PROTEIN"/>
    <property type="match status" value="1"/>
</dbReference>
<dbReference type="EMBL" id="JAAVJH010000004">
    <property type="protein sequence ID" value="NJR78624.1"/>
    <property type="molecule type" value="Genomic_DNA"/>
</dbReference>
<dbReference type="Proteomes" id="UP000732399">
    <property type="component" value="Unassembled WGS sequence"/>
</dbReference>
<reference evidence="2 3" key="1">
    <citation type="submission" date="2020-03" db="EMBL/GenBank/DDBJ databases">
        <authorList>
            <person name="Wang L."/>
            <person name="He N."/>
            <person name="Li Y."/>
            <person name="Fang Y."/>
            <person name="Zhang F."/>
        </authorList>
    </citation>
    <scope>NUCLEOTIDE SEQUENCE [LARGE SCALE GENOMIC DNA]</scope>
    <source>
        <strain evidence="2 3">36D10-4-7</strain>
    </source>
</reference>